<name>A0ABP8W3G5_9ACTN</name>
<protein>
    <submittedName>
        <fullName evidence="1">Uncharacterized protein</fullName>
    </submittedName>
</protein>
<keyword evidence="2" id="KW-1185">Reference proteome</keyword>
<accession>A0ABP8W3G5</accession>
<evidence type="ECO:0000313" key="1">
    <source>
        <dbReference type="EMBL" id="GAA4680356.1"/>
    </source>
</evidence>
<reference evidence="2" key="1">
    <citation type="journal article" date="2019" name="Int. J. Syst. Evol. Microbiol.">
        <title>The Global Catalogue of Microorganisms (GCM) 10K type strain sequencing project: providing services to taxonomists for standard genome sequencing and annotation.</title>
        <authorList>
            <consortium name="The Broad Institute Genomics Platform"/>
            <consortium name="The Broad Institute Genome Sequencing Center for Infectious Disease"/>
            <person name="Wu L."/>
            <person name="Ma J."/>
        </authorList>
    </citation>
    <scope>NUCLEOTIDE SEQUENCE [LARGE SCALE GENOMIC DNA]</scope>
    <source>
        <strain evidence="2">JCM 18127</strain>
    </source>
</reference>
<dbReference type="RefSeq" id="WP_345264704.1">
    <property type="nucleotide sequence ID" value="NZ_BAABIM010000002.1"/>
</dbReference>
<sequence>MDRDDLVIPEGTTWARGWRVTYNGAPIGPEWTTRAQIRARAGGADVLHTFAADVVDGCAVIAADPDETLGWTWDLARYDVTVTSPDGVVIRVAEGRAVYRRGVTRDE</sequence>
<dbReference type="EMBL" id="BAABIM010000002">
    <property type="protein sequence ID" value="GAA4680356.1"/>
    <property type="molecule type" value="Genomic_DNA"/>
</dbReference>
<organism evidence="1 2">
    <name type="scientific">Nocardioides nanhaiensis</name>
    <dbReference type="NCBI Taxonomy" id="1476871"/>
    <lineage>
        <taxon>Bacteria</taxon>
        <taxon>Bacillati</taxon>
        <taxon>Actinomycetota</taxon>
        <taxon>Actinomycetes</taxon>
        <taxon>Propionibacteriales</taxon>
        <taxon>Nocardioidaceae</taxon>
        <taxon>Nocardioides</taxon>
    </lineage>
</organism>
<proteinExistence type="predicted"/>
<dbReference type="Proteomes" id="UP001500621">
    <property type="component" value="Unassembled WGS sequence"/>
</dbReference>
<gene>
    <name evidence="1" type="ORF">GCM10023226_16920</name>
</gene>
<evidence type="ECO:0000313" key="2">
    <source>
        <dbReference type="Proteomes" id="UP001500621"/>
    </source>
</evidence>
<comment type="caution">
    <text evidence="1">The sequence shown here is derived from an EMBL/GenBank/DDBJ whole genome shotgun (WGS) entry which is preliminary data.</text>
</comment>